<dbReference type="InterPro" id="IPR036282">
    <property type="entry name" value="Glutathione-S-Trfase_C_sf"/>
</dbReference>
<dbReference type="Gene3D" id="1.20.1050.10">
    <property type="match status" value="1"/>
</dbReference>
<name>A0A6J6P0L3_9ZZZZ</name>
<reference evidence="3" key="1">
    <citation type="submission" date="2020-05" db="EMBL/GenBank/DDBJ databases">
        <authorList>
            <person name="Chiriac C."/>
            <person name="Salcher M."/>
            <person name="Ghai R."/>
            <person name="Kavagutti S V."/>
        </authorList>
    </citation>
    <scope>NUCLEOTIDE SEQUENCE</scope>
</reference>
<sequence length="155" mass="17475">MPVLVSGDEVVVDSPVILRWIDDRFPEPPLWPPTEPERSEADVFVEWFNGVWKRPPNELAAELERDEPDAAVVAALGSRLAGLTDVFEGLLADRDYLLGAFGIADVVAYPFLRYAVDRDPTDAELFHQVLRDHVTTNGRPRFAAWLERMSNLPYA</sequence>
<accession>A0A6J6P0L3</accession>
<dbReference type="Pfam" id="PF13410">
    <property type="entry name" value="GST_C_2"/>
    <property type="match status" value="1"/>
</dbReference>
<proteinExistence type="predicted"/>
<evidence type="ECO:0000259" key="2">
    <source>
        <dbReference type="PROSITE" id="PS50405"/>
    </source>
</evidence>
<dbReference type="PROSITE" id="PS50405">
    <property type="entry name" value="GST_CTER"/>
    <property type="match status" value="1"/>
</dbReference>
<dbReference type="PANTHER" id="PTHR44051">
    <property type="entry name" value="GLUTATHIONE S-TRANSFERASE-RELATED"/>
    <property type="match status" value="1"/>
</dbReference>
<dbReference type="PROSITE" id="PS50404">
    <property type="entry name" value="GST_NTER"/>
    <property type="match status" value="1"/>
</dbReference>
<evidence type="ECO:0000313" key="3">
    <source>
        <dbReference type="EMBL" id="CAB4692306.1"/>
    </source>
</evidence>
<dbReference type="PANTHER" id="PTHR44051:SF8">
    <property type="entry name" value="GLUTATHIONE S-TRANSFERASE GSTA"/>
    <property type="match status" value="1"/>
</dbReference>
<dbReference type="SUPFAM" id="SSF52833">
    <property type="entry name" value="Thioredoxin-like"/>
    <property type="match status" value="1"/>
</dbReference>
<evidence type="ECO:0000259" key="1">
    <source>
        <dbReference type="PROSITE" id="PS50404"/>
    </source>
</evidence>
<dbReference type="InterPro" id="IPR010987">
    <property type="entry name" value="Glutathione-S-Trfase_C-like"/>
</dbReference>
<dbReference type="Gene3D" id="3.40.30.10">
    <property type="entry name" value="Glutaredoxin"/>
    <property type="match status" value="1"/>
</dbReference>
<dbReference type="AlphaFoldDB" id="A0A6J6P0L3"/>
<protein>
    <submittedName>
        <fullName evidence="3">Unannotated protein</fullName>
    </submittedName>
</protein>
<dbReference type="InterPro" id="IPR004045">
    <property type="entry name" value="Glutathione_S-Trfase_N"/>
</dbReference>
<feature type="domain" description="GST N-terminal" evidence="1">
    <location>
        <begin position="1"/>
        <end position="29"/>
    </location>
</feature>
<gene>
    <name evidence="3" type="ORF">UFOPK2399_00806</name>
</gene>
<dbReference type="InterPro" id="IPR036249">
    <property type="entry name" value="Thioredoxin-like_sf"/>
</dbReference>
<dbReference type="CDD" id="cd00299">
    <property type="entry name" value="GST_C_family"/>
    <property type="match status" value="1"/>
</dbReference>
<dbReference type="EMBL" id="CAEZXP010000001">
    <property type="protein sequence ID" value="CAB4692306.1"/>
    <property type="molecule type" value="Genomic_DNA"/>
</dbReference>
<feature type="domain" description="GST C-terminal" evidence="2">
    <location>
        <begin position="34"/>
        <end position="155"/>
    </location>
</feature>
<dbReference type="SUPFAM" id="SSF47616">
    <property type="entry name" value="GST C-terminal domain-like"/>
    <property type="match status" value="1"/>
</dbReference>
<organism evidence="3">
    <name type="scientific">freshwater metagenome</name>
    <dbReference type="NCBI Taxonomy" id="449393"/>
    <lineage>
        <taxon>unclassified sequences</taxon>
        <taxon>metagenomes</taxon>
        <taxon>ecological metagenomes</taxon>
    </lineage>
</organism>